<evidence type="ECO:0000256" key="5">
    <source>
        <dbReference type="ARBA" id="ARBA00023136"/>
    </source>
</evidence>
<dbReference type="EMBL" id="MAJD01000001">
    <property type="protein sequence ID" value="OBX37302.1"/>
    <property type="molecule type" value="Genomic_DNA"/>
</dbReference>
<comment type="caution">
    <text evidence="8">The sequence shown here is derived from an EMBL/GenBank/DDBJ whole genome shotgun (WGS) entry which is preliminary data.</text>
</comment>
<dbReference type="Proteomes" id="UP000092504">
    <property type="component" value="Unassembled WGS sequence"/>
</dbReference>
<keyword evidence="5 6" id="KW-0472">Membrane</keyword>
<keyword evidence="4 6" id="KW-1133">Transmembrane helix</keyword>
<gene>
    <name evidence="8" type="ORF">A8U91_01660</name>
</gene>
<protein>
    <submittedName>
        <fullName evidence="8">Na+/H+ antiporter family protein</fullName>
    </submittedName>
</protein>
<dbReference type="PATRIC" id="fig|2746.7.peg.1706"/>
<dbReference type="PANTHER" id="PTHR43478:SF1">
    <property type="entry name" value="NA+_H+ ANTIPORTER NHAC-LIKE C-TERMINAL DOMAIN-CONTAINING PROTEIN"/>
    <property type="match status" value="1"/>
</dbReference>
<evidence type="ECO:0000259" key="7">
    <source>
        <dbReference type="Pfam" id="PF03553"/>
    </source>
</evidence>
<dbReference type="Pfam" id="PF03553">
    <property type="entry name" value="Na_H_antiporter"/>
    <property type="match status" value="1"/>
</dbReference>
<comment type="subcellular location">
    <subcellularLocation>
        <location evidence="1">Cell membrane</location>
        <topology evidence="1">Multi-pass membrane protein</topology>
    </subcellularLocation>
</comment>
<evidence type="ECO:0000256" key="2">
    <source>
        <dbReference type="ARBA" id="ARBA00022475"/>
    </source>
</evidence>
<feature type="transmembrane region" description="Helical" evidence="6">
    <location>
        <begin position="52"/>
        <end position="73"/>
    </location>
</feature>
<proteinExistence type="predicted"/>
<keyword evidence="2" id="KW-1003">Cell membrane</keyword>
<dbReference type="InterPro" id="IPR018461">
    <property type="entry name" value="Na/H_Antiport_NhaC-like_C"/>
</dbReference>
<accession>A0A1B8P507</accession>
<evidence type="ECO:0000313" key="8">
    <source>
        <dbReference type="EMBL" id="OBX37302.1"/>
    </source>
</evidence>
<evidence type="ECO:0000256" key="3">
    <source>
        <dbReference type="ARBA" id="ARBA00022692"/>
    </source>
</evidence>
<evidence type="ECO:0000313" key="9">
    <source>
        <dbReference type="Proteomes" id="UP000092504"/>
    </source>
</evidence>
<evidence type="ECO:0000256" key="6">
    <source>
        <dbReference type="SAM" id="Phobius"/>
    </source>
</evidence>
<sequence>MAQHMDASMPLVVGALLSASSFGSHACFFSDSSVLSAQGSGCLPMQHGLTQLPYALLGALVTAAGFLALGFALS</sequence>
<organism evidence="8 9">
    <name type="scientific">Halomonas elongata</name>
    <dbReference type="NCBI Taxonomy" id="2746"/>
    <lineage>
        <taxon>Bacteria</taxon>
        <taxon>Pseudomonadati</taxon>
        <taxon>Pseudomonadota</taxon>
        <taxon>Gammaproteobacteria</taxon>
        <taxon>Oceanospirillales</taxon>
        <taxon>Halomonadaceae</taxon>
        <taxon>Halomonas</taxon>
    </lineage>
</organism>
<reference evidence="8 9" key="1">
    <citation type="submission" date="2016-06" db="EMBL/GenBank/DDBJ databases">
        <title>Genome sequence of halotolerant plant growth promoting strain of Halomonas elongata HEK1 isolated from salterns of Rann of Kutch, Gujarat, India.</title>
        <authorList>
            <person name="Gaba S."/>
            <person name="Singh R.N."/>
            <person name="Abrol S."/>
            <person name="Kaushik R."/>
            <person name="Saxena A.K."/>
        </authorList>
    </citation>
    <scope>NUCLEOTIDE SEQUENCE [LARGE SCALE GENOMIC DNA]</scope>
    <source>
        <strain evidence="8 9">HEK1</strain>
    </source>
</reference>
<evidence type="ECO:0000256" key="1">
    <source>
        <dbReference type="ARBA" id="ARBA00004651"/>
    </source>
</evidence>
<evidence type="ECO:0000256" key="4">
    <source>
        <dbReference type="ARBA" id="ARBA00022989"/>
    </source>
</evidence>
<name>A0A1B8P507_HALEL</name>
<keyword evidence="3 6" id="KW-0812">Transmembrane</keyword>
<feature type="domain" description="Na+/H+ antiporter NhaC-like C-terminal" evidence="7">
    <location>
        <begin position="1"/>
        <end position="71"/>
    </location>
</feature>
<dbReference type="AlphaFoldDB" id="A0A1B8P507"/>
<dbReference type="PANTHER" id="PTHR43478">
    <property type="entry name" value="NA+/H+ ANTIPORTER-RELATED"/>
    <property type="match status" value="1"/>
</dbReference>
<dbReference type="GO" id="GO:0005886">
    <property type="term" value="C:plasma membrane"/>
    <property type="evidence" value="ECO:0007669"/>
    <property type="project" value="UniProtKB-SubCell"/>
</dbReference>